<comment type="similarity">
    <text evidence="2">Belongs to the transpeptidase family.</text>
</comment>
<dbReference type="Pfam" id="PF00905">
    <property type="entry name" value="Transpeptidase"/>
    <property type="match status" value="1"/>
</dbReference>
<keyword evidence="3 5" id="KW-0472">Membrane</keyword>
<comment type="caution">
    <text evidence="8">The sequence shown here is derived from an EMBL/GenBank/DDBJ whole genome shotgun (WGS) entry which is preliminary data.</text>
</comment>
<feature type="compositionally biased region" description="Basic and acidic residues" evidence="4">
    <location>
        <begin position="1"/>
        <end position="15"/>
    </location>
</feature>
<accession>A0A849C8E8</accession>
<dbReference type="Gene3D" id="3.40.710.10">
    <property type="entry name" value="DD-peptidase/beta-lactamase superfamily"/>
    <property type="match status" value="1"/>
</dbReference>
<dbReference type="InterPro" id="IPR001460">
    <property type="entry name" value="PCN-bd_Tpept"/>
</dbReference>
<dbReference type="AlphaFoldDB" id="A0A849C8E8"/>
<dbReference type="InterPro" id="IPR050515">
    <property type="entry name" value="Beta-lactam/transpept"/>
</dbReference>
<evidence type="ECO:0000256" key="2">
    <source>
        <dbReference type="ARBA" id="ARBA00007171"/>
    </source>
</evidence>
<feature type="domain" description="Penicillin-binding protein dimerisation" evidence="7">
    <location>
        <begin position="116"/>
        <end position="279"/>
    </location>
</feature>
<dbReference type="GO" id="GO:0071555">
    <property type="term" value="P:cell wall organization"/>
    <property type="evidence" value="ECO:0007669"/>
    <property type="project" value="TreeGrafter"/>
</dbReference>
<dbReference type="InterPro" id="IPR036138">
    <property type="entry name" value="PBP_dimer_sf"/>
</dbReference>
<sequence>MRGRDSGRGRAESGRGRGRFGGGNGGGRGNSGGRAQAANRSGAGRTAAAPPRPRKAARPRATPGMDGSMRFRFGLGRLVMLVAIMVAAIQLLWIQSVSAPRLSAEAASQRTVVQPDPATRGPILDRHGNSLAFTIAAKQLHFQPVRVRQDLAAAHEKNPDKPEPDQRLQAIAKFIHEKLGNGAPEEEILAKLRSDDPFVYLVRNVDPRVASEIALKYPEVGVERQDLREYPGGSLAANVIGVTGWDGHGQIGLETALDSTLAGTDGSHTYDRGSDGAVIPGSWRDNQPAVNGNAVELTLDQDLQYYVQQQVQQAKELSGAQGASAVVLDAHTGQVLAMANDSTFNPALGPKHWSSSDLGNPSVAEVYEPGSVNKIVAAAAAIEYGLTDPDEVLQVPGSIYMGGVTVNDAWTHGTEPYTTTGIFGKSSNVGTLMLAQRIGEDRYYDMLKKFGLGQRTGVGLPGESSGVVPSRDQWSGSTFANLPIGQGLSMTTLQMAAMYQAIANDGMRIPPRIVKAKIAPDGTRTEEEQPEGVRVVSPQTAATLRQMFQAVVQRDPMGVQMGTGVPAAIEGYQVAGKTGTAQQIDPRCSCYSTDSYWITFAGMAPADNPRYVIGLMLDAPVRSSDGSGGGSVAPLFHSIASWALQRDRVPPSPPAKQLILQANQS</sequence>
<feature type="transmembrane region" description="Helical" evidence="5">
    <location>
        <begin position="75"/>
        <end position="94"/>
    </location>
</feature>
<dbReference type="SUPFAM" id="SSF56519">
    <property type="entry name" value="Penicillin binding protein dimerisation domain"/>
    <property type="match status" value="1"/>
</dbReference>
<dbReference type="Gene3D" id="3.90.1310.10">
    <property type="entry name" value="Penicillin-binding protein 2a (Domain 2)"/>
    <property type="match status" value="1"/>
</dbReference>
<feature type="compositionally biased region" description="Gly residues" evidence="4">
    <location>
        <begin position="19"/>
        <end position="32"/>
    </location>
</feature>
<dbReference type="InterPro" id="IPR012338">
    <property type="entry name" value="Beta-lactam/transpept-like"/>
</dbReference>
<evidence type="ECO:0000256" key="4">
    <source>
        <dbReference type="SAM" id="MobiDB-lite"/>
    </source>
</evidence>
<evidence type="ECO:0000256" key="3">
    <source>
        <dbReference type="ARBA" id="ARBA00023136"/>
    </source>
</evidence>
<dbReference type="SUPFAM" id="SSF56601">
    <property type="entry name" value="beta-lactamase/transpeptidase-like"/>
    <property type="match status" value="1"/>
</dbReference>
<keyword evidence="5" id="KW-1133">Transmembrane helix</keyword>
<proteinExistence type="inferred from homology"/>
<gene>
    <name evidence="8" type="ORF">HLB23_20220</name>
</gene>
<evidence type="ECO:0000313" key="9">
    <source>
        <dbReference type="Proteomes" id="UP000586827"/>
    </source>
</evidence>
<reference evidence="8 9" key="1">
    <citation type="submission" date="2020-05" db="EMBL/GenBank/DDBJ databases">
        <title>MicrobeNet Type strains.</title>
        <authorList>
            <person name="Nicholson A.C."/>
        </authorList>
    </citation>
    <scope>NUCLEOTIDE SEQUENCE [LARGE SCALE GENOMIC DNA]</scope>
    <source>
        <strain evidence="8 9">JCM 3224</strain>
    </source>
</reference>
<comment type="subcellular location">
    <subcellularLocation>
        <location evidence="1">Membrane</location>
    </subcellularLocation>
</comment>
<dbReference type="InterPro" id="IPR005311">
    <property type="entry name" value="PBP_dimer"/>
</dbReference>
<dbReference type="PANTHER" id="PTHR30627">
    <property type="entry name" value="PEPTIDOGLYCAN D,D-TRANSPEPTIDASE"/>
    <property type="match status" value="1"/>
</dbReference>
<feature type="region of interest" description="Disordered" evidence="4">
    <location>
        <begin position="1"/>
        <end position="67"/>
    </location>
</feature>
<feature type="compositionally biased region" description="Low complexity" evidence="4">
    <location>
        <begin position="33"/>
        <end position="49"/>
    </location>
</feature>
<keyword evidence="9" id="KW-1185">Reference proteome</keyword>
<feature type="domain" description="Penicillin-binding protein transpeptidase" evidence="6">
    <location>
        <begin position="324"/>
        <end position="639"/>
    </location>
</feature>
<evidence type="ECO:0000256" key="5">
    <source>
        <dbReference type="SAM" id="Phobius"/>
    </source>
</evidence>
<dbReference type="GO" id="GO:0005886">
    <property type="term" value="C:plasma membrane"/>
    <property type="evidence" value="ECO:0007669"/>
    <property type="project" value="TreeGrafter"/>
</dbReference>
<dbReference type="Gene3D" id="3.30.450.330">
    <property type="match status" value="1"/>
</dbReference>
<dbReference type="Proteomes" id="UP000586827">
    <property type="component" value="Unassembled WGS sequence"/>
</dbReference>
<organism evidence="8 9">
    <name type="scientific">Nocardia uniformis</name>
    <dbReference type="NCBI Taxonomy" id="53432"/>
    <lineage>
        <taxon>Bacteria</taxon>
        <taxon>Bacillati</taxon>
        <taxon>Actinomycetota</taxon>
        <taxon>Actinomycetes</taxon>
        <taxon>Mycobacteriales</taxon>
        <taxon>Nocardiaceae</taxon>
        <taxon>Nocardia</taxon>
    </lineage>
</organism>
<evidence type="ECO:0000259" key="6">
    <source>
        <dbReference type="Pfam" id="PF00905"/>
    </source>
</evidence>
<evidence type="ECO:0000259" key="7">
    <source>
        <dbReference type="Pfam" id="PF03717"/>
    </source>
</evidence>
<evidence type="ECO:0000313" key="8">
    <source>
        <dbReference type="EMBL" id="NNH72157.1"/>
    </source>
</evidence>
<dbReference type="EMBL" id="JABELX010000007">
    <property type="protein sequence ID" value="NNH72157.1"/>
    <property type="molecule type" value="Genomic_DNA"/>
</dbReference>
<keyword evidence="5" id="KW-0812">Transmembrane</keyword>
<dbReference type="PANTHER" id="PTHR30627:SF1">
    <property type="entry name" value="PEPTIDOGLYCAN D,D-TRANSPEPTIDASE FTSI"/>
    <property type="match status" value="1"/>
</dbReference>
<dbReference type="GO" id="GO:0008658">
    <property type="term" value="F:penicillin binding"/>
    <property type="evidence" value="ECO:0007669"/>
    <property type="project" value="InterPro"/>
</dbReference>
<protein>
    <submittedName>
        <fullName evidence="8">Penicillin-binding protein 2</fullName>
    </submittedName>
</protein>
<evidence type="ECO:0000256" key="1">
    <source>
        <dbReference type="ARBA" id="ARBA00004370"/>
    </source>
</evidence>
<dbReference type="Pfam" id="PF03717">
    <property type="entry name" value="PBP_dimer"/>
    <property type="match status" value="1"/>
</dbReference>
<name>A0A849C8E8_9NOCA</name>